<comment type="similarity">
    <text evidence="1">Belongs to the bacterial solute-binding protein 1 family.</text>
</comment>
<dbReference type="RefSeq" id="WP_378134377.1">
    <property type="nucleotide sequence ID" value="NZ_JBHSMI010000025.1"/>
</dbReference>
<organism evidence="5 6">
    <name type="scientific">Cohnella soli</name>
    <dbReference type="NCBI Taxonomy" id="425005"/>
    <lineage>
        <taxon>Bacteria</taxon>
        <taxon>Bacillati</taxon>
        <taxon>Bacillota</taxon>
        <taxon>Bacilli</taxon>
        <taxon>Bacillales</taxon>
        <taxon>Paenibacillaceae</taxon>
        <taxon>Cohnella</taxon>
    </lineage>
</organism>
<keyword evidence="4" id="KW-0732">Signal</keyword>
<feature type="signal peptide" evidence="4">
    <location>
        <begin position="1"/>
        <end position="20"/>
    </location>
</feature>
<name>A0ABW0HUK0_9BACL</name>
<proteinExistence type="inferred from homology"/>
<dbReference type="SUPFAM" id="SSF53850">
    <property type="entry name" value="Periplasmic binding protein-like II"/>
    <property type="match status" value="1"/>
</dbReference>
<sequence length="431" mass="46298">MNKRIYSITCGLLALSLVLAACGKSNNNAESSPSASASATASPGSSPTEKVPVTMVVQYNPNLFGDLEKAFEAQNPDIDLQLVFMDNAQANKVLNAQFAAGEGPDIAPMNVDFYKLGYALKLNDQPFIDRLSDAAKLSATQPDGSIFSVPFETWFQGIMYNKKIFADNQIEIPKTWDQLIDISKKLKAAGIKPMGVGDKDGDVIGKMALGVVLSTGAIIEPDVEAGKTTYSERWKAGLDEFYKAVKEGIIGTDAFGMSVDDMVNEFLNGKSAMISMGSWQVADMHKKDPNFDFNIFPYPSAADGQEQWAIGGVAGGGGVNANSKHMKEALRVMDFMASPEGDALWIAVTHGGPTIKGTQGGLDPSLSGLQETLGAGRTYSPWEGFKKINGENFVRTWFKTSQEIVGGKKTVDQGLKAIDDYVADQLKAAQE</sequence>
<dbReference type="Gene3D" id="3.40.190.10">
    <property type="entry name" value="Periplasmic binding protein-like II"/>
    <property type="match status" value="2"/>
</dbReference>
<feature type="compositionally biased region" description="Low complexity" evidence="3">
    <location>
        <begin position="27"/>
        <end position="47"/>
    </location>
</feature>
<reference evidence="6" key="1">
    <citation type="journal article" date="2019" name="Int. J. Syst. Evol. Microbiol.">
        <title>The Global Catalogue of Microorganisms (GCM) 10K type strain sequencing project: providing services to taxonomists for standard genome sequencing and annotation.</title>
        <authorList>
            <consortium name="The Broad Institute Genomics Platform"/>
            <consortium name="The Broad Institute Genome Sequencing Center for Infectious Disease"/>
            <person name="Wu L."/>
            <person name="Ma J."/>
        </authorList>
    </citation>
    <scope>NUCLEOTIDE SEQUENCE [LARGE SCALE GENOMIC DNA]</scope>
    <source>
        <strain evidence="6">CGMCC 1.18575</strain>
    </source>
</reference>
<dbReference type="InterPro" id="IPR050490">
    <property type="entry name" value="Bact_solute-bd_prot1"/>
</dbReference>
<accession>A0ABW0HUK0</accession>
<dbReference type="InterPro" id="IPR006059">
    <property type="entry name" value="SBP"/>
</dbReference>
<feature type="chain" id="PRO_5045142096" evidence="4">
    <location>
        <begin position="21"/>
        <end position="431"/>
    </location>
</feature>
<evidence type="ECO:0000256" key="3">
    <source>
        <dbReference type="SAM" id="MobiDB-lite"/>
    </source>
</evidence>
<comment type="caution">
    <text evidence="5">The sequence shown here is derived from an EMBL/GenBank/DDBJ whole genome shotgun (WGS) entry which is preliminary data.</text>
</comment>
<evidence type="ECO:0000256" key="4">
    <source>
        <dbReference type="SAM" id="SignalP"/>
    </source>
</evidence>
<dbReference type="PROSITE" id="PS51257">
    <property type="entry name" value="PROKAR_LIPOPROTEIN"/>
    <property type="match status" value="1"/>
</dbReference>
<evidence type="ECO:0000256" key="2">
    <source>
        <dbReference type="ARBA" id="ARBA00022448"/>
    </source>
</evidence>
<dbReference type="PANTHER" id="PTHR43649:SF29">
    <property type="entry name" value="OSMOPROTECTIVE COMPOUNDS-BINDING PROTEIN GGTB"/>
    <property type="match status" value="1"/>
</dbReference>
<dbReference type="EMBL" id="JBHSMI010000025">
    <property type="protein sequence ID" value="MFC5404269.1"/>
    <property type="molecule type" value="Genomic_DNA"/>
</dbReference>
<evidence type="ECO:0000313" key="6">
    <source>
        <dbReference type="Proteomes" id="UP001596113"/>
    </source>
</evidence>
<feature type="region of interest" description="Disordered" evidence="3">
    <location>
        <begin position="27"/>
        <end position="48"/>
    </location>
</feature>
<dbReference type="PANTHER" id="PTHR43649">
    <property type="entry name" value="ARABINOSE-BINDING PROTEIN-RELATED"/>
    <property type="match status" value="1"/>
</dbReference>
<gene>
    <name evidence="5" type="ORF">ACFPOF_16125</name>
</gene>
<keyword evidence="2" id="KW-0813">Transport</keyword>
<dbReference type="Pfam" id="PF01547">
    <property type="entry name" value="SBP_bac_1"/>
    <property type="match status" value="1"/>
</dbReference>
<evidence type="ECO:0000256" key="1">
    <source>
        <dbReference type="ARBA" id="ARBA00008520"/>
    </source>
</evidence>
<evidence type="ECO:0000313" key="5">
    <source>
        <dbReference type="EMBL" id="MFC5404269.1"/>
    </source>
</evidence>
<keyword evidence="6" id="KW-1185">Reference proteome</keyword>
<dbReference type="Proteomes" id="UP001596113">
    <property type="component" value="Unassembled WGS sequence"/>
</dbReference>
<protein>
    <submittedName>
        <fullName evidence="5">ABC transporter substrate-binding protein</fullName>
    </submittedName>
</protein>